<evidence type="ECO:0000256" key="1">
    <source>
        <dbReference type="ARBA" id="ARBA00004123"/>
    </source>
</evidence>
<evidence type="ECO:0000313" key="9">
    <source>
        <dbReference type="Proteomes" id="UP000053664"/>
    </source>
</evidence>
<dbReference type="eggNOG" id="KOG3191">
    <property type="taxonomic scope" value="Eukaryota"/>
</dbReference>
<organism evidence="8 9">
    <name type="scientific">Pseudozyma flocculosa PF-1</name>
    <dbReference type="NCBI Taxonomy" id="1277687"/>
    <lineage>
        <taxon>Eukaryota</taxon>
        <taxon>Fungi</taxon>
        <taxon>Dikarya</taxon>
        <taxon>Basidiomycota</taxon>
        <taxon>Ustilaginomycotina</taxon>
        <taxon>Ustilaginomycetes</taxon>
        <taxon>Ustilaginales</taxon>
        <taxon>Ustilaginaceae</taxon>
        <taxon>Pseudozyma</taxon>
    </lineage>
</organism>
<evidence type="ECO:0000313" key="8">
    <source>
        <dbReference type="EMBL" id="EPQ27702.1"/>
    </source>
</evidence>
<dbReference type="GO" id="GO:0005634">
    <property type="term" value="C:nucleus"/>
    <property type="evidence" value="ECO:0007669"/>
    <property type="project" value="UniProtKB-SubCell"/>
</dbReference>
<dbReference type="GO" id="GO:0035657">
    <property type="term" value="C:eRF1 methyltransferase complex"/>
    <property type="evidence" value="ECO:0007669"/>
    <property type="project" value="TreeGrafter"/>
</dbReference>
<evidence type="ECO:0000256" key="3">
    <source>
        <dbReference type="ARBA" id="ARBA00022603"/>
    </source>
</evidence>
<dbReference type="SUPFAM" id="SSF53335">
    <property type="entry name" value="S-adenosyl-L-methionine-dependent methyltransferases"/>
    <property type="match status" value="1"/>
</dbReference>
<evidence type="ECO:0000259" key="7">
    <source>
        <dbReference type="Pfam" id="PF05175"/>
    </source>
</evidence>
<keyword evidence="4" id="KW-0808">Transferase</keyword>
<evidence type="ECO:0000256" key="4">
    <source>
        <dbReference type="ARBA" id="ARBA00022679"/>
    </source>
</evidence>
<dbReference type="GeneID" id="19318940"/>
<dbReference type="InterPro" id="IPR007848">
    <property type="entry name" value="Small_mtfrase_dom"/>
</dbReference>
<dbReference type="GO" id="GO:0008276">
    <property type="term" value="F:protein methyltransferase activity"/>
    <property type="evidence" value="ECO:0007669"/>
    <property type="project" value="TreeGrafter"/>
</dbReference>
<dbReference type="FunFam" id="3.40.50.150:FF:000077">
    <property type="entry name" value="HemK methyltransferase family member 2"/>
    <property type="match status" value="1"/>
</dbReference>
<reference evidence="8 9" key="1">
    <citation type="journal article" date="2013" name="Plant Cell">
        <title>The transition from a phytopathogenic smut ancestor to an anamorphic biocontrol agent deciphered by comparative whole-genome analysis.</title>
        <authorList>
            <person name="Lefebvre F."/>
            <person name="Joly D.L."/>
            <person name="Labbe C."/>
            <person name="Teichmann B."/>
            <person name="Linning R."/>
            <person name="Belzile F."/>
            <person name="Bakkeren G."/>
            <person name="Belanger R.R."/>
        </authorList>
    </citation>
    <scope>NUCLEOTIDE SEQUENCE [LARGE SCALE GENOMIC DNA]</scope>
    <source>
        <strain evidence="8 9">PF-1</strain>
    </source>
</reference>
<dbReference type="PANTHER" id="PTHR45875:SF1">
    <property type="entry name" value="METHYLTRANSFERASE N6AMT1"/>
    <property type="match status" value="1"/>
</dbReference>
<dbReference type="InterPro" id="IPR052190">
    <property type="entry name" value="Euk-Arch_PrmC-MTase"/>
</dbReference>
<dbReference type="GO" id="GO:0003676">
    <property type="term" value="F:nucleic acid binding"/>
    <property type="evidence" value="ECO:0007669"/>
    <property type="project" value="InterPro"/>
</dbReference>
<dbReference type="Pfam" id="PF05175">
    <property type="entry name" value="MTS"/>
    <property type="match status" value="1"/>
</dbReference>
<dbReference type="KEGG" id="pfp:PFL1_04840"/>
<gene>
    <name evidence="8" type="ORF">PFL1_04840</name>
</gene>
<dbReference type="Gene3D" id="3.40.50.150">
    <property type="entry name" value="Vaccinia Virus protein VP39"/>
    <property type="match status" value="1"/>
</dbReference>
<dbReference type="InterPro" id="IPR004557">
    <property type="entry name" value="PrmC-related"/>
</dbReference>
<sequence length="224" mass="24376">MIPTPELGHLTSQDYRRVYEPAEDTFILLDALEADQERLQQRQPRLCLEIGSGSGCVSAFLSKVVGATQAAYLCIDINPEANRCTRLTGDANGIHLEAVRTSLVSSLYPRLRNSVDVLLFNPPYVPTVEEEEAMAQSQADLSGAWAGGATGTRLVDQLIDGGVVEEVLSPGGAFYLVAIRQNDPPALCKRLQERGLDAEVVLARRAGGEHLHVVRATKAFVHQR</sequence>
<proteinExistence type="inferred from homology"/>
<dbReference type="PROSITE" id="PS00092">
    <property type="entry name" value="N6_MTASE"/>
    <property type="match status" value="1"/>
</dbReference>
<dbReference type="RefSeq" id="XP_007880559.1">
    <property type="nucleotide sequence ID" value="XM_007882368.1"/>
</dbReference>
<name>A0A061H4A2_9BASI</name>
<dbReference type="GO" id="GO:0032259">
    <property type="term" value="P:methylation"/>
    <property type="evidence" value="ECO:0007669"/>
    <property type="project" value="UniProtKB-KW"/>
</dbReference>
<comment type="subcellular location">
    <subcellularLocation>
        <location evidence="1">Nucleus</location>
    </subcellularLocation>
</comment>
<evidence type="ECO:0000256" key="5">
    <source>
        <dbReference type="ARBA" id="ARBA00022691"/>
    </source>
</evidence>
<dbReference type="InterPro" id="IPR029063">
    <property type="entry name" value="SAM-dependent_MTases_sf"/>
</dbReference>
<feature type="domain" description="Methyltransferase small" evidence="7">
    <location>
        <begin position="38"/>
        <end position="136"/>
    </location>
</feature>
<dbReference type="InterPro" id="IPR002052">
    <property type="entry name" value="DNA_methylase_N6_adenine_CS"/>
</dbReference>
<dbReference type="HOGENOM" id="CLU_018398_6_0_1"/>
<accession>A0A061H4A2</accession>
<dbReference type="NCBIfam" id="TIGR00537">
    <property type="entry name" value="hemK_rel_arch"/>
    <property type="match status" value="1"/>
</dbReference>
<evidence type="ECO:0000256" key="6">
    <source>
        <dbReference type="ARBA" id="ARBA00023242"/>
    </source>
</evidence>
<dbReference type="OrthoDB" id="406152at2759"/>
<keyword evidence="3" id="KW-0489">Methyltransferase</keyword>
<dbReference type="EMBL" id="KE361638">
    <property type="protein sequence ID" value="EPQ27702.1"/>
    <property type="molecule type" value="Genomic_DNA"/>
</dbReference>
<dbReference type="CDD" id="cd02440">
    <property type="entry name" value="AdoMet_MTases"/>
    <property type="match status" value="1"/>
</dbReference>
<evidence type="ECO:0000256" key="2">
    <source>
        <dbReference type="ARBA" id="ARBA00006149"/>
    </source>
</evidence>
<dbReference type="AlphaFoldDB" id="A0A061H4A2"/>
<keyword evidence="5" id="KW-0949">S-adenosyl-L-methionine</keyword>
<dbReference type="Proteomes" id="UP000053664">
    <property type="component" value="Unassembled WGS sequence"/>
</dbReference>
<dbReference type="PANTHER" id="PTHR45875">
    <property type="entry name" value="METHYLTRANSFERASE N6AMT1"/>
    <property type="match status" value="1"/>
</dbReference>
<protein>
    <recommendedName>
        <fullName evidence="7">Methyltransferase small domain-containing protein</fullName>
    </recommendedName>
</protein>
<comment type="similarity">
    <text evidence="2">Belongs to the eukaryotic/archaeal PrmC-related family.</text>
</comment>
<dbReference type="GO" id="GO:0008757">
    <property type="term" value="F:S-adenosylmethionine-dependent methyltransferase activity"/>
    <property type="evidence" value="ECO:0007669"/>
    <property type="project" value="TreeGrafter"/>
</dbReference>
<keyword evidence="6" id="KW-0539">Nucleus</keyword>